<feature type="region of interest" description="Disordered" evidence="1">
    <location>
        <begin position="71"/>
        <end position="120"/>
    </location>
</feature>
<dbReference type="RefSeq" id="XP_020062129.1">
    <property type="nucleotide sequence ID" value="XM_020207009.1"/>
</dbReference>
<dbReference type="GeneID" id="30981146"/>
<dbReference type="Proteomes" id="UP000094285">
    <property type="component" value="Unassembled WGS sequence"/>
</dbReference>
<evidence type="ECO:0000313" key="2">
    <source>
        <dbReference type="EMBL" id="ODV77007.1"/>
    </source>
</evidence>
<evidence type="ECO:0000256" key="1">
    <source>
        <dbReference type="SAM" id="MobiDB-lite"/>
    </source>
</evidence>
<name>A0A1E4SBV9_9ASCO</name>
<accession>A0A1E4SBV9</accession>
<feature type="compositionally biased region" description="Low complexity" evidence="1">
    <location>
        <begin position="85"/>
        <end position="95"/>
    </location>
</feature>
<keyword evidence="3" id="KW-1185">Reference proteome</keyword>
<sequence>MGEMEWGNYEGEVALFQITENFVENRLKCRVTKKLISITIQVTHGKECPSSKTSALARKWAFLLPDPQWPHRASHSPYSQPDIAPPGAAQQPYPGTHGKYAPAPAEEPDCLYRPRPTGSG</sequence>
<dbReference type="AlphaFoldDB" id="A0A1E4SBV9"/>
<organism evidence="2 3">
    <name type="scientific">Suhomyces tanzawaensis NRRL Y-17324</name>
    <dbReference type="NCBI Taxonomy" id="984487"/>
    <lineage>
        <taxon>Eukaryota</taxon>
        <taxon>Fungi</taxon>
        <taxon>Dikarya</taxon>
        <taxon>Ascomycota</taxon>
        <taxon>Saccharomycotina</taxon>
        <taxon>Pichiomycetes</taxon>
        <taxon>Debaryomycetaceae</taxon>
        <taxon>Suhomyces</taxon>
    </lineage>
</organism>
<evidence type="ECO:0000313" key="3">
    <source>
        <dbReference type="Proteomes" id="UP000094285"/>
    </source>
</evidence>
<dbReference type="EMBL" id="KV453916">
    <property type="protein sequence ID" value="ODV77007.1"/>
    <property type="molecule type" value="Genomic_DNA"/>
</dbReference>
<reference evidence="3" key="1">
    <citation type="submission" date="2016-05" db="EMBL/GenBank/DDBJ databases">
        <title>Comparative genomics of biotechnologically important yeasts.</title>
        <authorList>
            <consortium name="DOE Joint Genome Institute"/>
            <person name="Riley R."/>
            <person name="Haridas S."/>
            <person name="Wolfe K.H."/>
            <person name="Lopes M.R."/>
            <person name="Hittinger C.T."/>
            <person name="Goker M."/>
            <person name="Salamov A."/>
            <person name="Wisecaver J."/>
            <person name="Long T.M."/>
            <person name="Aerts A.L."/>
            <person name="Barry K."/>
            <person name="Choi C."/>
            <person name="Clum A."/>
            <person name="Coughlan A.Y."/>
            <person name="Deshpande S."/>
            <person name="Douglass A.P."/>
            <person name="Hanson S.J."/>
            <person name="Klenk H.-P."/>
            <person name="Labutti K."/>
            <person name="Lapidus A."/>
            <person name="Lindquist E."/>
            <person name="Lipzen A."/>
            <person name="Meier-Kolthoff J.P."/>
            <person name="Ohm R.A."/>
            <person name="Otillar R.P."/>
            <person name="Pangilinan J."/>
            <person name="Peng Y."/>
            <person name="Rokas A."/>
            <person name="Rosa C.A."/>
            <person name="Scheuner C."/>
            <person name="Sibirny A.A."/>
            <person name="Slot J.C."/>
            <person name="Stielow J.B."/>
            <person name="Sun H."/>
            <person name="Kurtzman C.P."/>
            <person name="Blackwell M."/>
            <person name="Grigoriev I.V."/>
            <person name="Jeffries T.W."/>
        </authorList>
    </citation>
    <scope>NUCLEOTIDE SEQUENCE [LARGE SCALE GENOMIC DNA]</scope>
    <source>
        <strain evidence="3">NRRL Y-17324</strain>
    </source>
</reference>
<protein>
    <submittedName>
        <fullName evidence="2">Uncharacterized protein</fullName>
    </submittedName>
</protein>
<gene>
    <name evidence="2" type="ORF">CANTADRAFT_23845</name>
</gene>
<proteinExistence type="predicted"/>